<protein>
    <submittedName>
        <fullName evidence="1">Uncharacterized protein</fullName>
    </submittedName>
</protein>
<comment type="caution">
    <text evidence="1">The sequence shown here is derived from an EMBL/GenBank/DDBJ whole genome shotgun (WGS) entry which is preliminary data.</text>
</comment>
<organism evidence="1 2">
    <name type="scientific">Streptomyces brasiliscabiei</name>
    <dbReference type="NCBI Taxonomy" id="2736302"/>
    <lineage>
        <taxon>Bacteria</taxon>
        <taxon>Bacillati</taxon>
        <taxon>Actinomycetota</taxon>
        <taxon>Actinomycetes</taxon>
        <taxon>Kitasatosporales</taxon>
        <taxon>Streptomycetaceae</taxon>
        <taxon>Streptomyces</taxon>
    </lineage>
</organism>
<gene>
    <name evidence="1" type="ORF">WB403_39680</name>
</gene>
<evidence type="ECO:0000313" key="2">
    <source>
        <dbReference type="Proteomes" id="UP001365781"/>
    </source>
</evidence>
<proteinExistence type="predicted"/>
<dbReference type="RefSeq" id="WP_336558622.1">
    <property type="nucleotide sequence ID" value="NZ_JBBAYL010000024.1"/>
</dbReference>
<reference evidence="1 2" key="1">
    <citation type="submission" date="2024-03" db="EMBL/GenBank/DDBJ databases">
        <title>First Report of Pectobacterium brasiliscabiei causing potato scab in china.</title>
        <authorList>
            <person name="Handique U."/>
        </authorList>
    </citation>
    <scope>NUCLEOTIDE SEQUENCE [LARGE SCALE GENOMIC DNA]</scope>
    <source>
        <strain evidence="1 2">ZRIMU1503</strain>
    </source>
</reference>
<accession>A0ABU8GQJ7</accession>
<name>A0ABU8GQJ7_9ACTN</name>
<dbReference type="EMBL" id="JBBAYM010000035">
    <property type="protein sequence ID" value="MEI5615259.1"/>
    <property type="molecule type" value="Genomic_DNA"/>
</dbReference>
<sequence>MTTSTAAASAALIGSSAWKLVRVRTTPNGEQCGHCPRLLKNVYDLANTETGQEMTVGRGCCKTVTGWTLTAAEARRLADLAAREAAALTRWGDDYRRALALGEFPDDRAATLCGALVSYMLDGSGERTIARLLPTFPDLLDRLGLAGVPLEELEARAAEYRAARLTS</sequence>
<keyword evidence="2" id="KW-1185">Reference proteome</keyword>
<dbReference type="Proteomes" id="UP001365781">
    <property type="component" value="Unassembled WGS sequence"/>
</dbReference>
<evidence type="ECO:0000313" key="1">
    <source>
        <dbReference type="EMBL" id="MEI5615259.1"/>
    </source>
</evidence>